<dbReference type="PROSITE" id="PS51257">
    <property type="entry name" value="PROKAR_LIPOPROTEIN"/>
    <property type="match status" value="1"/>
</dbReference>
<feature type="signal peptide" evidence="2">
    <location>
        <begin position="1"/>
        <end position="34"/>
    </location>
</feature>
<name>A0A5C5YE34_9BACT</name>
<keyword evidence="2" id="KW-0732">Signal</keyword>
<feature type="compositionally biased region" description="Basic and acidic residues" evidence="1">
    <location>
        <begin position="48"/>
        <end position="61"/>
    </location>
</feature>
<keyword evidence="4" id="KW-1185">Reference proteome</keyword>
<gene>
    <name evidence="3" type="ORF">CA85_08900</name>
</gene>
<evidence type="ECO:0000313" key="4">
    <source>
        <dbReference type="Proteomes" id="UP000318053"/>
    </source>
</evidence>
<dbReference type="EMBL" id="SJPK01000002">
    <property type="protein sequence ID" value="TWT74006.1"/>
    <property type="molecule type" value="Genomic_DNA"/>
</dbReference>
<evidence type="ECO:0000256" key="2">
    <source>
        <dbReference type="SAM" id="SignalP"/>
    </source>
</evidence>
<protein>
    <submittedName>
        <fullName evidence="3">Uncharacterized protein</fullName>
    </submittedName>
</protein>
<evidence type="ECO:0000313" key="3">
    <source>
        <dbReference type="EMBL" id="TWT74006.1"/>
    </source>
</evidence>
<dbReference type="Proteomes" id="UP000318053">
    <property type="component" value="Unassembled WGS sequence"/>
</dbReference>
<dbReference type="AlphaFoldDB" id="A0A5C5YE34"/>
<evidence type="ECO:0000256" key="1">
    <source>
        <dbReference type="SAM" id="MobiDB-lite"/>
    </source>
</evidence>
<reference evidence="3 4" key="1">
    <citation type="submission" date="2019-02" db="EMBL/GenBank/DDBJ databases">
        <title>Deep-cultivation of Planctomycetes and their phenomic and genomic characterization uncovers novel biology.</title>
        <authorList>
            <person name="Wiegand S."/>
            <person name="Jogler M."/>
            <person name="Boedeker C."/>
            <person name="Pinto D."/>
            <person name="Vollmers J."/>
            <person name="Rivas-Marin E."/>
            <person name="Kohn T."/>
            <person name="Peeters S.H."/>
            <person name="Heuer A."/>
            <person name="Rast P."/>
            <person name="Oberbeckmann S."/>
            <person name="Bunk B."/>
            <person name="Jeske O."/>
            <person name="Meyerdierks A."/>
            <person name="Storesund J.E."/>
            <person name="Kallscheuer N."/>
            <person name="Luecker S."/>
            <person name="Lage O.M."/>
            <person name="Pohl T."/>
            <person name="Merkel B.J."/>
            <person name="Hornburger P."/>
            <person name="Mueller R.-W."/>
            <person name="Bruemmer F."/>
            <person name="Labrenz M."/>
            <person name="Spormann A.M."/>
            <person name="Op Den Camp H."/>
            <person name="Overmann J."/>
            <person name="Amann R."/>
            <person name="Jetten M.S.M."/>
            <person name="Mascher T."/>
            <person name="Medema M.H."/>
            <person name="Devos D.P."/>
            <person name="Kaster A.-K."/>
            <person name="Ovreas L."/>
            <person name="Rohde M."/>
            <person name="Galperin M.Y."/>
            <person name="Jogler C."/>
        </authorList>
    </citation>
    <scope>NUCLEOTIDE SEQUENCE [LARGE SCALE GENOMIC DNA]</scope>
    <source>
        <strain evidence="3 4">CA85</strain>
    </source>
</reference>
<sequence precursor="true">MSNRPVKIISAIHWRRRAVLALLLAVFACGPALAQPPGESTPPESSEAADRSERDKQDARGKRISRYLTGATFTGAFTMGQQEDVAPKEESYTITSCEPLAEKNRYRLKVKIRYGDVDGEFPMDLDILWAGRTPVITLDAIAIPGLGTFSARVLVHQGRYAGTWQHGEKGGHLFGKVTPAAK</sequence>
<feature type="chain" id="PRO_5022889596" evidence="2">
    <location>
        <begin position="35"/>
        <end position="182"/>
    </location>
</feature>
<dbReference type="RefSeq" id="WP_246112490.1">
    <property type="nucleotide sequence ID" value="NZ_SJPK01000002.1"/>
</dbReference>
<organism evidence="3 4">
    <name type="scientific">Allorhodopirellula solitaria</name>
    <dbReference type="NCBI Taxonomy" id="2527987"/>
    <lineage>
        <taxon>Bacteria</taxon>
        <taxon>Pseudomonadati</taxon>
        <taxon>Planctomycetota</taxon>
        <taxon>Planctomycetia</taxon>
        <taxon>Pirellulales</taxon>
        <taxon>Pirellulaceae</taxon>
        <taxon>Allorhodopirellula</taxon>
    </lineage>
</organism>
<feature type="region of interest" description="Disordered" evidence="1">
    <location>
        <begin position="34"/>
        <end position="61"/>
    </location>
</feature>
<feature type="compositionally biased region" description="Low complexity" evidence="1">
    <location>
        <begin position="36"/>
        <end position="46"/>
    </location>
</feature>
<proteinExistence type="predicted"/>
<comment type="caution">
    <text evidence="3">The sequence shown here is derived from an EMBL/GenBank/DDBJ whole genome shotgun (WGS) entry which is preliminary data.</text>
</comment>
<accession>A0A5C5YE34</accession>